<evidence type="ECO:0000313" key="1">
    <source>
        <dbReference type="EMBL" id="ADE29204.1"/>
    </source>
</evidence>
<accession>D5L2E5</accession>
<reference evidence="1" key="1">
    <citation type="journal article" date="2010" name="Environ. Microbiol.">
        <title>The metavirome of a hypersaline environment.</title>
        <authorList>
            <person name="Santos F."/>
            <person name="Yarza P."/>
            <person name="Parro V."/>
            <person name="Briones C."/>
            <person name="Anton J."/>
        </authorList>
    </citation>
    <scope>NUCLEOTIDE SEQUENCE</scope>
</reference>
<proteinExistence type="predicted"/>
<name>D5L2E5_9VIRU</name>
<sequence>MAIPDEVAQDYFRACARQFGLEASDVSIVLQREDGHTGDSLARYVEGVVELESDENDAEMEVAVSLETRPDDEESPRERIEYIMEWYVEHRETME</sequence>
<protein>
    <submittedName>
        <fullName evidence="1">Uncharacterized protein</fullName>
    </submittedName>
</protein>
<organism evidence="1">
    <name type="scientific">uncultured virus</name>
    <dbReference type="NCBI Taxonomy" id="340016"/>
    <lineage>
        <taxon>Viruses</taxon>
        <taxon>environmental samples</taxon>
    </lineage>
</organism>
<dbReference type="EMBL" id="GU735193">
    <property type="protein sequence ID" value="ADE29204.1"/>
    <property type="molecule type" value="Genomic_DNA"/>
</dbReference>